<keyword evidence="1" id="KW-0812">Transmembrane</keyword>
<sequence length="72" mass="8214">MLLYSSNLALILHPAGLMVVNMVTRLFHCFDDVHSLSSENFKPFSISQVSSVSVLVQIFFSFGYFRYLVMAF</sequence>
<feature type="transmembrane region" description="Helical" evidence="1">
    <location>
        <begin position="7"/>
        <end position="28"/>
    </location>
</feature>
<evidence type="ECO:0000313" key="2">
    <source>
        <dbReference type="EMBL" id="JAH10594.1"/>
    </source>
</evidence>
<keyword evidence="1" id="KW-1133">Transmembrane helix</keyword>
<proteinExistence type="predicted"/>
<name>A0A0E9Q1G8_ANGAN</name>
<reference evidence="2" key="1">
    <citation type="submission" date="2014-11" db="EMBL/GenBank/DDBJ databases">
        <authorList>
            <person name="Amaro Gonzalez C."/>
        </authorList>
    </citation>
    <scope>NUCLEOTIDE SEQUENCE</scope>
</reference>
<protein>
    <submittedName>
        <fullName evidence="2">Uncharacterized protein</fullName>
    </submittedName>
</protein>
<accession>A0A0E9Q1G8</accession>
<dbReference type="EMBL" id="GBXM01097983">
    <property type="protein sequence ID" value="JAH10594.1"/>
    <property type="molecule type" value="Transcribed_RNA"/>
</dbReference>
<dbReference type="AlphaFoldDB" id="A0A0E9Q1G8"/>
<evidence type="ECO:0000256" key="1">
    <source>
        <dbReference type="SAM" id="Phobius"/>
    </source>
</evidence>
<organism evidence="2">
    <name type="scientific">Anguilla anguilla</name>
    <name type="common">European freshwater eel</name>
    <name type="synonym">Muraena anguilla</name>
    <dbReference type="NCBI Taxonomy" id="7936"/>
    <lineage>
        <taxon>Eukaryota</taxon>
        <taxon>Metazoa</taxon>
        <taxon>Chordata</taxon>
        <taxon>Craniata</taxon>
        <taxon>Vertebrata</taxon>
        <taxon>Euteleostomi</taxon>
        <taxon>Actinopterygii</taxon>
        <taxon>Neopterygii</taxon>
        <taxon>Teleostei</taxon>
        <taxon>Anguilliformes</taxon>
        <taxon>Anguillidae</taxon>
        <taxon>Anguilla</taxon>
    </lineage>
</organism>
<reference evidence="2" key="2">
    <citation type="journal article" date="2015" name="Fish Shellfish Immunol.">
        <title>Early steps in the European eel (Anguilla anguilla)-Vibrio vulnificus interaction in the gills: Role of the RtxA13 toxin.</title>
        <authorList>
            <person name="Callol A."/>
            <person name="Pajuelo D."/>
            <person name="Ebbesson L."/>
            <person name="Teles M."/>
            <person name="MacKenzie S."/>
            <person name="Amaro C."/>
        </authorList>
    </citation>
    <scope>NUCLEOTIDE SEQUENCE</scope>
</reference>
<feature type="transmembrane region" description="Helical" evidence="1">
    <location>
        <begin position="48"/>
        <end position="69"/>
    </location>
</feature>
<keyword evidence="1" id="KW-0472">Membrane</keyword>